<dbReference type="Pfam" id="PF00672">
    <property type="entry name" value="HAMP"/>
    <property type="match status" value="1"/>
</dbReference>
<dbReference type="SUPFAM" id="SSF158472">
    <property type="entry name" value="HAMP domain-like"/>
    <property type="match status" value="1"/>
</dbReference>
<keyword evidence="6" id="KW-1185">Reference proteome</keyword>
<evidence type="ECO:0000259" key="4">
    <source>
        <dbReference type="PROSITE" id="PS50887"/>
    </source>
</evidence>
<reference evidence="5 6" key="1">
    <citation type="submission" date="2018-04" db="EMBL/GenBank/DDBJ databases">
        <title>Genomic Encyclopedia of Type Strains, Phase III (KMG-III): the genomes of soil and plant-associated and newly described type strains.</title>
        <authorList>
            <person name="Whitman W."/>
        </authorList>
    </citation>
    <scope>NUCLEOTIDE SEQUENCE [LARGE SCALE GENOMIC DNA]</scope>
    <source>
        <strain evidence="5 6">MA101b</strain>
    </source>
</reference>
<organism evidence="5 6">
    <name type="scientific">Sphingomonas aurantiaca</name>
    <dbReference type="NCBI Taxonomy" id="185949"/>
    <lineage>
        <taxon>Bacteria</taxon>
        <taxon>Pseudomonadati</taxon>
        <taxon>Pseudomonadota</taxon>
        <taxon>Alphaproteobacteria</taxon>
        <taxon>Sphingomonadales</taxon>
        <taxon>Sphingomonadaceae</taxon>
        <taxon>Sphingomonas</taxon>
    </lineage>
</organism>
<dbReference type="Gene3D" id="6.10.340.10">
    <property type="match status" value="1"/>
</dbReference>
<dbReference type="GO" id="GO:0071111">
    <property type="term" value="F:cyclic-guanylate-specific phosphodiesterase activity"/>
    <property type="evidence" value="ECO:0007669"/>
    <property type="project" value="InterPro"/>
</dbReference>
<evidence type="ECO:0000259" key="2">
    <source>
        <dbReference type="PROSITE" id="PS50883"/>
    </source>
</evidence>
<comment type="caution">
    <text evidence="5">The sequence shown here is derived from an EMBL/GenBank/DDBJ whole genome shotgun (WGS) entry which is preliminary data.</text>
</comment>
<dbReference type="InterPro" id="IPR000160">
    <property type="entry name" value="GGDEF_dom"/>
</dbReference>
<name>A0A2T5GJ13_9SPHN</name>
<dbReference type="PROSITE" id="PS50885">
    <property type="entry name" value="HAMP"/>
    <property type="match status" value="1"/>
</dbReference>
<dbReference type="Pfam" id="PF00563">
    <property type="entry name" value="EAL"/>
    <property type="match status" value="1"/>
</dbReference>
<dbReference type="Gene3D" id="3.30.70.270">
    <property type="match status" value="1"/>
</dbReference>
<sequence>MKSIGTALLRVQILGLILYGLVTCGVLSALYMSRVAGNQHDRHLRSLVTAEEIADRLSEQRVVEDELVLATNAKNAAIVGYNISALDAKIAMLKDLADWPSARADVAAFERSWVRYALNARQWMAIVQSAPRSQQAIVYRDRLKVAHRSLNAYSDALIGTLAGYSAVMDAKARFIGDMIVLTLFTLALLGAALRLLLLRYVRERVVRPLTGITRSLSDLAAGDLDVVVSGGEREDEVGALVRALEIFRRRARELEVAHRETREAQAHADSLARNDILTGLPNRRQFVDSLMRATQDPASPCAVLLIDLKRFKPINEMHGYEIGDMVLCELADRFVRHRNDFGVIARLGGDEFAVVVPMHDGAESVIQTGQRIRDIVLKPIDLAGSRLEVGATIGIALYPQDGSNPSALLRAAGLALYRAKRETAASCQLFDPSMHDLAEQRAFIDADLRRAIADGEIRPYYQPLVGIEHGEVVGFEILARWHHPTRGIIMPDKFIAAADERGLLTDMTYQIFRRACEDARPWPSNLSLSLNLAPSQLSDPLLAVRLKAILDQTGIAPERIEIEVTENALITDLDATKTLLLALRDLGMTISLDDFGTGYASLYQLRDLKFDKIKIDRSFVERIERLEQEGEGNILVRAMISLGKSLGLSTTAEGIQDPEQLAHLADWGCDFGQGYLFGKAMTAVQATQFVVSNAATLPRHSASGPASAVVR</sequence>
<dbReference type="PROSITE" id="PS50883">
    <property type="entry name" value="EAL"/>
    <property type="match status" value="1"/>
</dbReference>
<dbReference type="InterPro" id="IPR029787">
    <property type="entry name" value="Nucleotide_cyclase"/>
</dbReference>
<dbReference type="Gene3D" id="3.20.20.450">
    <property type="entry name" value="EAL domain"/>
    <property type="match status" value="1"/>
</dbReference>
<keyword evidence="1" id="KW-1133">Transmembrane helix</keyword>
<dbReference type="InterPro" id="IPR050706">
    <property type="entry name" value="Cyclic-di-GMP_PDE-like"/>
</dbReference>
<evidence type="ECO:0000256" key="1">
    <source>
        <dbReference type="SAM" id="Phobius"/>
    </source>
</evidence>
<dbReference type="PROSITE" id="PS50887">
    <property type="entry name" value="GGDEF"/>
    <property type="match status" value="1"/>
</dbReference>
<dbReference type="GO" id="GO:0016020">
    <property type="term" value="C:membrane"/>
    <property type="evidence" value="ECO:0007669"/>
    <property type="project" value="InterPro"/>
</dbReference>
<dbReference type="PANTHER" id="PTHR33121">
    <property type="entry name" value="CYCLIC DI-GMP PHOSPHODIESTERASE PDEF"/>
    <property type="match status" value="1"/>
</dbReference>
<dbReference type="SMART" id="SM00304">
    <property type="entry name" value="HAMP"/>
    <property type="match status" value="1"/>
</dbReference>
<feature type="domain" description="HAMP" evidence="3">
    <location>
        <begin position="203"/>
        <end position="256"/>
    </location>
</feature>
<feature type="transmembrane region" description="Helical" evidence="1">
    <location>
        <begin position="12"/>
        <end position="32"/>
    </location>
</feature>
<dbReference type="SMART" id="SM00267">
    <property type="entry name" value="GGDEF"/>
    <property type="match status" value="1"/>
</dbReference>
<dbReference type="PANTHER" id="PTHR33121:SF70">
    <property type="entry name" value="SIGNALING PROTEIN YKOW"/>
    <property type="match status" value="1"/>
</dbReference>
<dbReference type="InterPro" id="IPR043128">
    <property type="entry name" value="Rev_trsase/Diguanyl_cyclase"/>
</dbReference>
<dbReference type="SUPFAM" id="SSF55073">
    <property type="entry name" value="Nucleotide cyclase"/>
    <property type="match status" value="1"/>
</dbReference>
<dbReference type="Proteomes" id="UP000244189">
    <property type="component" value="Unassembled WGS sequence"/>
</dbReference>
<dbReference type="AlphaFoldDB" id="A0A2T5GJ13"/>
<dbReference type="Pfam" id="PF00990">
    <property type="entry name" value="GGDEF"/>
    <property type="match status" value="1"/>
</dbReference>
<dbReference type="CDD" id="cd01949">
    <property type="entry name" value="GGDEF"/>
    <property type="match status" value="1"/>
</dbReference>
<protein>
    <submittedName>
        <fullName evidence="5">Diguanylate cyclase (GGDEF)-like protein</fullName>
    </submittedName>
</protein>
<feature type="domain" description="EAL" evidence="2">
    <location>
        <begin position="441"/>
        <end position="694"/>
    </location>
</feature>
<evidence type="ECO:0000313" key="6">
    <source>
        <dbReference type="Proteomes" id="UP000244189"/>
    </source>
</evidence>
<accession>A0A2T5GJ13</accession>
<dbReference type="GO" id="GO:0007165">
    <property type="term" value="P:signal transduction"/>
    <property type="evidence" value="ECO:0007669"/>
    <property type="project" value="InterPro"/>
</dbReference>
<dbReference type="SUPFAM" id="SSF141868">
    <property type="entry name" value="EAL domain-like"/>
    <property type="match status" value="1"/>
</dbReference>
<gene>
    <name evidence="5" type="ORF">C8J26_3045</name>
</gene>
<feature type="transmembrane region" description="Helical" evidence="1">
    <location>
        <begin position="174"/>
        <end position="197"/>
    </location>
</feature>
<keyword evidence="1" id="KW-0472">Membrane</keyword>
<dbReference type="EMBL" id="QAOG01000005">
    <property type="protein sequence ID" value="PTQ59303.1"/>
    <property type="molecule type" value="Genomic_DNA"/>
</dbReference>
<dbReference type="RefSeq" id="WP_107959065.1">
    <property type="nucleotide sequence ID" value="NZ_QAOG01000005.1"/>
</dbReference>
<evidence type="ECO:0000313" key="5">
    <source>
        <dbReference type="EMBL" id="PTQ59303.1"/>
    </source>
</evidence>
<dbReference type="CDD" id="cd06225">
    <property type="entry name" value="HAMP"/>
    <property type="match status" value="1"/>
</dbReference>
<keyword evidence="1" id="KW-0812">Transmembrane</keyword>
<dbReference type="CDD" id="cd01948">
    <property type="entry name" value="EAL"/>
    <property type="match status" value="1"/>
</dbReference>
<proteinExistence type="predicted"/>
<dbReference type="InterPro" id="IPR001633">
    <property type="entry name" value="EAL_dom"/>
</dbReference>
<evidence type="ECO:0000259" key="3">
    <source>
        <dbReference type="PROSITE" id="PS50885"/>
    </source>
</evidence>
<dbReference type="InterPro" id="IPR035919">
    <property type="entry name" value="EAL_sf"/>
</dbReference>
<feature type="domain" description="GGDEF" evidence="4">
    <location>
        <begin position="299"/>
        <end position="432"/>
    </location>
</feature>
<dbReference type="InterPro" id="IPR003660">
    <property type="entry name" value="HAMP_dom"/>
</dbReference>
<dbReference type="SMART" id="SM00052">
    <property type="entry name" value="EAL"/>
    <property type="match status" value="1"/>
</dbReference>
<dbReference type="NCBIfam" id="TIGR00254">
    <property type="entry name" value="GGDEF"/>
    <property type="match status" value="1"/>
</dbReference>